<evidence type="ECO:0000313" key="3">
    <source>
        <dbReference type="Proteomes" id="UP001596023"/>
    </source>
</evidence>
<accession>A0ABV9KSJ0</accession>
<evidence type="ECO:0000313" key="2">
    <source>
        <dbReference type="EMBL" id="MFC4673089.1"/>
    </source>
</evidence>
<dbReference type="InterPro" id="IPR013783">
    <property type="entry name" value="Ig-like_fold"/>
</dbReference>
<gene>
    <name evidence="2" type="ORF">ACFO6W_05245</name>
</gene>
<feature type="domain" description="BACON" evidence="1">
    <location>
        <begin position="170"/>
        <end position="220"/>
    </location>
</feature>
<dbReference type="RefSeq" id="WP_379994321.1">
    <property type="nucleotide sequence ID" value="NZ_JBHSGN010000045.1"/>
</dbReference>
<dbReference type="Gene3D" id="2.60.40.10">
    <property type="entry name" value="Immunoglobulins"/>
    <property type="match status" value="2"/>
</dbReference>
<keyword evidence="3" id="KW-1185">Reference proteome</keyword>
<organism evidence="2 3">
    <name type="scientific">Dysgonomonas termitidis</name>
    <dbReference type="NCBI Taxonomy" id="1516126"/>
    <lineage>
        <taxon>Bacteria</taxon>
        <taxon>Pseudomonadati</taxon>
        <taxon>Bacteroidota</taxon>
        <taxon>Bacteroidia</taxon>
        <taxon>Bacteroidales</taxon>
        <taxon>Dysgonomonadaceae</taxon>
        <taxon>Dysgonomonas</taxon>
    </lineage>
</organism>
<sequence>MKNKYHKLVITILAAACFMGCQQEDIVYPEPNAEMAATYLNLDELSQSAIVVQGTEGGHILKVKSDEKWALSSSQAWCSLSDTEGFMYSQISLSFSENPWNEARTTTLTFIINETQVQKKVTIEQKASEITLATDVPDLQYNIGGSEKNIELQTNAVEWTAEIIDEATNAPATWGSVTPATGKGKTTLKVTTESNGTNTLRKAKLVFTAADKTLSIPIVQVEKLEAPAIALEDNDAFLLSWGEITGVDGYKLKYTTSLGENTIGIPSGTTSYDLSLIDWNGYVGMVSVQLFSYADVGGGSISQMGSEIMEVHNLFDETSGNGEKGSEYIITKPRHLKNVSKYLDKHYKQTADIDLAGVDFSPISADLAANVYAGNFTGVYDAGKGNIVDTDTKRSSGQYKIKNWTFNKGANTNCGLFASIGAEGIVRNVSIENPVITGKAKVGAVAGNCLGKVISCHTTGSTGRLNTAATAEAEVHLGGVVGYLSEKGEVSFCSNTATIEGSAGCVAGVVGMVMRDSNNAPFISYCINNGNVICNSKSPLGGVVGSMAGTVGAELVKVTGCINNGNVSGSQANNQVGGIVGRSTTDTEISLSYNTGSITAAGSAGGIIGRMGGTNGGTIRDCYNTGTIKSTGTVTNGNSNAAGILATCTLAAGGNMTIENCHNTGTMQTASGISQYNGLFHRTDGKLSQITMTSCYALNEESKLQSNSSDSFLSGGASGYKNLSANEMKNTSLFTGWNFTAVWKMGNDYPILQALSK</sequence>
<feature type="domain" description="BACON" evidence="1">
    <location>
        <begin position="69"/>
        <end position="126"/>
    </location>
</feature>
<dbReference type="Proteomes" id="UP001596023">
    <property type="component" value="Unassembled WGS sequence"/>
</dbReference>
<name>A0ABV9KSJ0_9BACT</name>
<dbReference type="Gene3D" id="2.160.20.110">
    <property type="match status" value="2"/>
</dbReference>
<evidence type="ECO:0000259" key="1">
    <source>
        <dbReference type="Pfam" id="PF13004"/>
    </source>
</evidence>
<reference evidence="3" key="1">
    <citation type="journal article" date="2019" name="Int. J. Syst. Evol. Microbiol.">
        <title>The Global Catalogue of Microorganisms (GCM) 10K type strain sequencing project: providing services to taxonomists for standard genome sequencing and annotation.</title>
        <authorList>
            <consortium name="The Broad Institute Genomics Platform"/>
            <consortium name="The Broad Institute Genome Sequencing Center for Infectious Disease"/>
            <person name="Wu L."/>
            <person name="Ma J."/>
        </authorList>
    </citation>
    <scope>NUCLEOTIDE SEQUENCE [LARGE SCALE GENOMIC DNA]</scope>
    <source>
        <strain evidence="3">CCUG 66188</strain>
    </source>
</reference>
<dbReference type="InterPro" id="IPR024361">
    <property type="entry name" value="BACON"/>
</dbReference>
<comment type="caution">
    <text evidence="2">The sequence shown here is derived from an EMBL/GenBank/DDBJ whole genome shotgun (WGS) entry which is preliminary data.</text>
</comment>
<dbReference type="Pfam" id="PF13004">
    <property type="entry name" value="BACON"/>
    <property type="match status" value="2"/>
</dbReference>
<dbReference type="CDD" id="cd14948">
    <property type="entry name" value="BACON"/>
    <property type="match status" value="2"/>
</dbReference>
<dbReference type="EMBL" id="JBHSGN010000045">
    <property type="protein sequence ID" value="MFC4673089.1"/>
    <property type="molecule type" value="Genomic_DNA"/>
</dbReference>
<protein>
    <submittedName>
        <fullName evidence="2">BACON domain-containing protein</fullName>
    </submittedName>
</protein>
<proteinExistence type="predicted"/>